<feature type="transmembrane region" description="Helical" evidence="9">
    <location>
        <begin position="161"/>
        <end position="180"/>
    </location>
</feature>
<accession>A0A4R4DDL5</accession>
<dbReference type="Proteomes" id="UP000295023">
    <property type="component" value="Unassembled WGS sequence"/>
</dbReference>
<dbReference type="Gene3D" id="1.20.1250.20">
    <property type="entry name" value="MFS general substrate transporter like domains"/>
    <property type="match status" value="2"/>
</dbReference>
<evidence type="ECO:0000256" key="8">
    <source>
        <dbReference type="SAM" id="MobiDB-lite"/>
    </source>
</evidence>
<feature type="transmembrane region" description="Helical" evidence="9">
    <location>
        <begin position="351"/>
        <end position="372"/>
    </location>
</feature>
<feature type="compositionally biased region" description="Low complexity" evidence="8">
    <location>
        <begin position="85"/>
        <end position="102"/>
    </location>
</feature>
<feature type="compositionally biased region" description="Gly residues" evidence="8">
    <location>
        <begin position="75"/>
        <end position="84"/>
    </location>
</feature>
<sequence length="494" mass="49959">MMPLLCASRRVIARCVLPVLVGPNTALTRASNMGGWVSGMRAHAWAGCAGFATARAGLRTGEPHPGCARPARPGPGSGRAGGGASPASAVPPGAASGYGAAEPGRRDHPVHGPMRGARDRRTVPVPSRFALLFAAQFAALGVLMPFLPAVLKSHGLDARQIALVLATGSAVRLLAAPAVGRGADGFGDARTILVLAAACATATVTGFAWAGGFAALLLVAALHAMVNAPVIPLTDALCLSASRERGFDYGRVRSAGSLAFILAAVAAGQAVEWLGITSIVWLAALCLGLTALSARGLPSLRGARGGRGGFRAPFASAAFRRILPLSALIQGSHALYYGFGTLHWQAAGLSPGVIGLLWAEGVVAEVALFLWGRPLVERLGAPGLALLAAGAGVLRWGVMAETTWLPALAAAQLLHALTFGAQHLAAMRVLGGLPPAQAATAQTLHASLGVGLASGLLTFASGPLYAALGGAGFWAMAGLCALALPLAWRLRRVG</sequence>
<evidence type="ECO:0000313" key="12">
    <source>
        <dbReference type="Proteomes" id="UP000295023"/>
    </source>
</evidence>
<dbReference type="GO" id="GO:0005886">
    <property type="term" value="C:plasma membrane"/>
    <property type="evidence" value="ECO:0007669"/>
    <property type="project" value="UniProtKB-SubCell"/>
</dbReference>
<reference evidence="11 12" key="1">
    <citation type="submission" date="2019-03" db="EMBL/GenBank/DDBJ databases">
        <title>Paracraurococcus aquatilis NE82 genome sequence.</title>
        <authorList>
            <person name="Zhao Y."/>
            <person name="Du Z."/>
        </authorList>
    </citation>
    <scope>NUCLEOTIDE SEQUENCE [LARGE SCALE GENOMIC DNA]</scope>
    <source>
        <strain evidence="11 12">NE82</strain>
    </source>
</reference>
<evidence type="ECO:0000256" key="7">
    <source>
        <dbReference type="ARBA" id="ARBA00023136"/>
    </source>
</evidence>
<keyword evidence="2" id="KW-0813">Transport</keyword>
<feature type="transmembrane region" description="Helical" evidence="9">
    <location>
        <begin position="216"/>
        <end position="240"/>
    </location>
</feature>
<dbReference type="GO" id="GO:0030395">
    <property type="term" value="F:lactose binding"/>
    <property type="evidence" value="ECO:0007669"/>
    <property type="project" value="TreeGrafter"/>
</dbReference>
<dbReference type="InterPro" id="IPR036259">
    <property type="entry name" value="MFS_trans_sf"/>
</dbReference>
<keyword evidence="7 9" id="KW-0472">Membrane</keyword>
<feature type="transmembrane region" description="Helical" evidence="9">
    <location>
        <begin position="252"/>
        <end position="270"/>
    </location>
</feature>
<dbReference type="InterPro" id="IPR024989">
    <property type="entry name" value="MFS_assoc_dom"/>
</dbReference>
<evidence type="ECO:0000256" key="1">
    <source>
        <dbReference type="ARBA" id="ARBA00004429"/>
    </source>
</evidence>
<keyword evidence="3" id="KW-1003">Cell membrane</keyword>
<dbReference type="SUPFAM" id="SSF103473">
    <property type="entry name" value="MFS general substrate transporter"/>
    <property type="match status" value="1"/>
</dbReference>
<dbReference type="NCBIfam" id="NF037955">
    <property type="entry name" value="mfs"/>
    <property type="match status" value="1"/>
</dbReference>
<feature type="transmembrane region" description="Helical" evidence="9">
    <location>
        <begin position="276"/>
        <end position="297"/>
    </location>
</feature>
<dbReference type="PANTHER" id="PTHR23522:SF10">
    <property type="entry name" value="3-PHENYLPROPIONIC ACID TRANSPORTER-RELATED"/>
    <property type="match status" value="1"/>
</dbReference>
<evidence type="ECO:0000256" key="2">
    <source>
        <dbReference type="ARBA" id="ARBA00022448"/>
    </source>
</evidence>
<feature type="transmembrane region" description="Helical" evidence="9">
    <location>
        <begin position="465"/>
        <end position="488"/>
    </location>
</feature>
<keyword evidence="12" id="KW-1185">Reference proteome</keyword>
<evidence type="ECO:0000256" key="6">
    <source>
        <dbReference type="ARBA" id="ARBA00022989"/>
    </source>
</evidence>
<keyword evidence="4" id="KW-0997">Cell inner membrane</keyword>
<keyword evidence="5 9" id="KW-0812">Transmembrane</keyword>
<feature type="transmembrane region" description="Helical" evidence="9">
    <location>
        <begin position="129"/>
        <end position="149"/>
    </location>
</feature>
<comment type="caution">
    <text evidence="11">The sequence shown here is derived from an EMBL/GenBank/DDBJ whole genome shotgun (WGS) entry which is preliminary data.</text>
</comment>
<evidence type="ECO:0000259" key="10">
    <source>
        <dbReference type="Pfam" id="PF12832"/>
    </source>
</evidence>
<dbReference type="GO" id="GO:0015528">
    <property type="term" value="F:lactose:proton symporter activity"/>
    <property type="evidence" value="ECO:0007669"/>
    <property type="project" value="TreeGrafter"/>
</dbReference>
<feature type="transmembrane region" description="Helical" evidence="9">
    <location>
        <begin position="192"/>
        <end position="210"/>
    </location>
</feature>
<feature type="compositionally biased region" description="Basic and acidic residues" evidence="8">
    <location>
        <begin position="103"/>
        <end position="119"/>
    </location>
</feature>
<dbReference type="EMBL" id="SKBM01000015">
    <property type="protein sequence ID" value="TCZ58738.1"/>
    <property type="molecule type" value="Genomic_DNA"/>
</dbReference>
<feature type="region of interest" description="Disordered" evidence="8">
    <location>
        <begin position="62"/>
        <end position="119"/>
    </location>
</feature>
<keyword evidence="6 9" id="KW-1133">Transmembrane helix</keyword>
<name>A0A4R4DDL5_9PROT</name>
<evidence type="ECO:0000256" key="4">
    <source>
        <dbReference type="ARBA" id="ARBA00022519"/>
    </source>
</evidence>
<organism evidence="11 12">
    <name type="scientific">Roseicella aquatilis</name>
    <dbReference type="NCBI Taxonomy" id="2527868"/>
    <lineage>
        <taxon>Bacteria</taxon>
        <taxon>Pseudomonadati</taxon>
        <taxon>Pseudomonadota</taxon>
        <taxon>Alphaproteobacteria</taxon>
        <taxon>Acetobacterales</taxon>
        <taxon>Roseomonadaceae</taxon>
        <taxon>Roseicella</taxon>
    </lineage>
</organism>
<evidence type="ECO:0000256" key="9">
    <source>
        <dbReference type="SAM" id="Phobius"/>
    </source>
</evidence>
<feature type="transmembrane region" description="Helical" evidence="9">
    <location>
        <begin position="318"/>
        <end position="339"/>
    </location>
</feature>
<dbReference type="AlphaFoldDB" id="A0A4R4DDL5"/>
<feature type="transmembrane region" description="Helical" evidence="9">
    <location>
        <begin position="379"/>
        <end position="398"/>
    </location>
</feature>
<protein>
    <submittedName>
        <fullName evidence="11">MFS transporter</fullName>
    </submittedName>
</protein>
<dbReference type="InterPro" id="IPR026032">
    <property type="entry name" value="HcaT-like"/>
</dbReference>
<evidence type="ECO:0000256" key="3">
    <source>
        <dbReference type="ARBA" id="ARBA00022475"/>
    </source>
</evidence>
<comment type="subcellular location">
    <subcellularLocation>
        <location evidence="1">Cell inner membrane</location>
        <topology evidence="1">Multi-pass membrane protein</topology>
    </subcellularLocation>
</comment>
<gene>
    <name evidence="11" type="ORF">EXY23_16120</name>
</gene>
<evidence type="ECO:0000313" key="11">
    <source>
        <dbReference type="EMBL" id="TCZ58738.1"/>
    </source>
</evidence>
<dbReference type="OrthoDB" id="9150135at2"/>
<dbReference type="Pfam" id="PF12832">
    <property type="entry name" value="MFS_1_like"/>
    <property type="match status" value="1"/>
</dbReference>
<evidence type="ECO:0000256" key="5">
    <source>
        <dbReference type="ARBA" id="ARBA00022692"/>
    </source>
</evidence>
<dbReference type="PANTHER" id="PTHR23522">
    <property type="entry name" value="BLL5896 PROTEIN"/>
    <property type="match status" value="1"/>
</dbReference>
<feature type="domain" description="Major facilitator superfamily associated" evidence="10">
    <location>
        <begin position="135"/>
        <end position="469"/>
    </location>
</feature>
<proteinExistence type="predicted"/>